<comment type="subcellular location">
    <subcellularLocation>
        <location evidence="1">Secreted</location>
    </subcellularLocation>
</comment>
<dbReference type="GO" id="GO:0001666">
    <property type="term" value="P:response to hypoxia"/>
    <property type="evidence" value="ECO:0007669"/>
    <property type="project" value="TreeGrafter"/>
</dbReference>
<evidence type="ECO:0000256" key="13">
    <source>
        <dbReference type="ARBA" id="ARBA00023246"/>
    </source>
</evidence>
<dbReference type="KEGG" id="muo:115469551"/>
<dbReference type="GO" id="GO:0008083">
    <property type="term" value="F:growth factor activity"/>
    <property type="evidence" value="ECO:0007669"/>
    <property type="project" value="UniProtKB-KW"/>
</dbReference>
<dbReference type="CTD" id="2277"/>
<keyword evidence="19" id="KW-1185">Reference proteome</keyword>
<dbReference type="GO" id="GO:0045766">
    <property type="term" value="P:positive regulation of angiogenesis"/>
    <property type="evidence" value="ECO:0007669"/>
    <property type="project" value="TreeGrafter"/>
</dbReference>
<keyword evidence="10 17" id="KW-0339">Growth factor</keyword>
<comment type="subunit">
    <text evidence="14">Homodimer; non-covalent and antiparallel.</text>
</comment>
<evidence type="ECO:0000256" key="15">
    <source>
        <dbReference type="ARBA" id="ARBA00070958"/>
    </source>
</evidence>
<evidence type="ECO:0000256" key="17">
    <source>
        <dbReference type="RuleBase" id="RU003818"/>
    </source>
</evidence>
<dbReference type="GO" id="GO:0016020">
    <property type="term" value="C:membrane"/>
    <property type="evidence" value="ECO:0007669"/>
    <property type="project" value="InterPro"/>
</dbReference>
<keyword evidence="5" id="KW-0037">Angiogenesis</keyword>
<evidence type="ECO:0000256" key="11">
    <source>
        <dbReference type="ARBA" id="ARBA00023157"/>
    </source>
</evidence>
<evidence type="ECO:0000256" key="1">
    <source>
        <dbReference type="ARBA" id="ARBA00004613"/>
    </source>
</evidence>
<dbReference type="InterPro" id="IPR023581">
    <property type="entry name" value="PD_growth_factor_CS"/>
</dbReference>
<evidence type="ECO:0000256" key="12">
    <source>
        <dbReference type="ARBA" id="ARBA00023180"/>
    </source>
</evidence>
<dbReference type="InterPro" id="IPR000072">
    <property type="entry name" value="PDGF/VEGF_dom"/>
</dbReference>
<dbReference type="GO" id="GO:0005615">
    <property type="term" value="C:extracellular space"/>
    <property type="evidence" value="ECO:0007669"/>
    <property type="project" value="TreeGrafter"/>
</dbReference>
<dbReference type="SUPFAM" id="SSF57501">
    <property type="entry name" value="Cystine-knot cytokines"/>
    <property type="match status" value="1"/>
</dbReference>
<keyword evidence="12" id="KW-0325">Glycoprotein</keyword>
<proteinExistence type="inferred from homology"/>
<keyword evidence="4" id="KW-0964">Secreted</keyword>
<evidence type="ECO:0000256" key="7">
    <source>
        <dbReference type="ARBA" id="ARBA00022729"/>
    </source>
</evidence>
<dbReference type="GO" id="GO:0060754">
    <property type="term" value="P:positive regulation of mast cell chemotaxis"/>
    <property type="evidence" value="ECO:0007669"/>
    <property type="project" value="TreeGrafter"/>
</dbReference>
<gene>
    <name evidence="20" type="primary">VEGFD</name>
</gene>
<dbReference type="PANTHER" id="PTHR12025:SF11">
    <property type="entry name" value="VASCULAR ENDOTHELIAL GROWTH FACTOR D"/>
    <property type="match status" value="1"/>
</dbReference>
<accession>A0A6P7XS09</accession>
<evidence type="ECO:0000256" key="5">
    <source>
        <dbReference type="ARBA" id="ARBA00022657"/>
    </source>
</evidence>
<keyword evidence="8" id="KW-0677">Repeat</keyword>
<dbReference type="InterPro" id="IPR004153">
    <property type="entry name" value="CXCXC_repeat"/>
</dbReference>
<sequence length="366" mass="41729">MYRAAVRPCNCFLLLNVKMNKLGAVLVNLFLLSLLHLQKATDYEYGSVKGLSRAELENQIRSAASLEELLEIIQSRELKLWRCRSKIKHLAGPDSRSASHRSTRFAAAFYGAEVLKEIGEEWQKTQCMPRETCVDVAKDLGTSTNMFFKPPCVSVFRCGGCCSEESLICVNTSTSYISKALFEILFPLTHAPVAVSYRFANHTSCKCLPSTLRHPYSIIRRSVLFSGEDSCPHTSKHCPTGRIWDNRRCECVAEKEYPMNRRQEELAICGTYMEFVEDSCQCVCRRTCPRNHILNPENCTCECRESLDSCFHKQKIFHPDTCSCEDRCPLQTKTCLNGKMMCVSTKHFRCPQEKQDSYGSQNREEP</sequence>
<dbReference type="GO" id="GO:0038084">
    <property type="term" value="P:vascular endothelial growth factor signaling pathway"/>
    <property type="evidence" value="ECO:0007669"/>
    <property type="project" value="TreeGrafter"/>
</dbReference>
<dbReference type="GO" id="GO:0048010">
    <property type="term" value="P:vascular endothelial growth factor receptor signaling pathway"/>
    <property type="evidence" value="ECO:0007669"/>
    <property type="project" value="TreeGrafter"/>
</dbReference>
<dbReference type="PROSITE" id="PS50278">
    <property type="entry name" value="PDGF_2"/>
    <property type="match status" value="1"/>
</dbReference>
<keyword evidence="3" id="KW-0217">Developmental protein</keyword>
<dbReference type="Gene3D" id="2.10.90.10">
    <property type="entry name" value="Cystine-knot cytokines"/>
    <property type="match status" value="1"/>
</dbReference>
<dbReference type="InterPro" id="IPR029034">
    <property type="entry name" value="Cystine-knot_cytokine"/>
</dbReference>
<dbReference type="InParanoid" id="A0A6P7XS09"/>
<evidence type="ECO:0000256" key="10">
    <source>
        <dbReference type="ARBA" id="ARBA00023030"/>
    </source>
</evidence>
<dbReference type="InterPro" id="IPR050507">
    <property type="entry name" value="PDGF/VEGF_growth_factor"/>
</dbReference>
<dbReference type="FunFam" id="2.10.90.10:FF:000021">
    <property type="entry name" value="vascular endothelial growth factor D"/>
    <property type="match status" value="1"/>
</dbReference>
<comment type="similarity">
    <text evidence="2 17">Belongs to the PDGF/VEGF growth factor family.</text>
</comment>
<keyword evidence="11" id="KW-1015">Disulfide bond</keyword>
<dbReference type="Pfam" id="PF00341">
    <property type="entry name" value="PDGF"/>
    <property type="match status" value="1"/>
</dbReference>
<keyword evidence="9" id="KW-0221">Differentiation</keyword>
<dbReference type="SMART" id="SM00141">
    <property type="entry name" value="PDGF"/>
    <property type="match status" value="1"/>
</dbReference>
<evidence type="ECO:0000256" key="16">
    <source>
        <dbReference type="ARBA" id="ARBA00082424"/>
    </source>
</evidence>
<dbReference type="Proteomes" id="UP000515156">
    <property type="component" value="Chromosome 4"/>
</dbReference>
<dbReference type="GO" id="GO:0005172">
    <property type="term" value="F:vascular endothelial growth factor receptor binding"/>
    <property type="evidence" value="ECO:0007669"/>
    <property type="project" value="TreeGrafter"/>
</dbReference>
<evidence type="ECO:0000256" key="4">
    <source>
        <dbReference type="ARBA" id="ARBA00022525"/>
    </source>
</evidence>
<dbReference type="GeneID" id="115469551"/>
<dbReference type="AlphaFoldDB" id="A0A6P7XS09"/>
<dbReference type="GO" id="GO:0002040">
    <property type="term" value="P:sprouting angiogenesis"/>
    <property type="evidence" value="ECO:0007669"/>
    <property type="project" value="TreeGrafter"/>
</dbReference>
<dbReference type="OrthoDB" id="198735at2759"/>
<keyword evidence="13" id="KW-0497">Mitogen</keyword>
<dbReference type="PROSITE" id="PS00249">
    <property type="entry name" value="PDGF_1"/>
    <property type="match status" value="1"/>
</dbReference>
<protein>
    <recommendedName>
        <fullName evidence="15">Vascular endothelial growth factor D</fullName>
    </recommendedName>
    <alternativeName>
        <fullName evidence="16">c-Fos-induced growth factor</fullName>
    </alternativeName>
</protein>
<evidence type="ECO:0000256" key="6">
    <source>
        <dbReference type="ARBA" id="ARBA00022685"/>
    </source>
</evidence>
<evidence type="ECO:0000256" key="2">
    <source>
        <dbReference type="ARBA" id="ARBA00006686"/>
    </source>
</evidence>
<organism evidence="19 20">
    <name type="scientific">Microcaecilia unicolor</name>
    <dbReference type="NCBI Taxonomy" id="1415580"/>
    <lineage>
        <taxon>Eukaryota</taxon>
        <taxon>Metazoa</taxon>
        <taxon>Chordata</taxon>
        <taxon>Craniata</taxon>
        <taxon>Vertebrata</taxon>
        <taxon>Euteleostomi</taxon>
        <taxon>Amphibia</taxon>
        <taxon>Gymnophiona</taxon>
        <taxon>Siphonopidae</taxon>
        <taxon>Microcaecilia</taxon>
    </lineage>
</organism>
<dbReference type="CDD" id="cd00135">
    <property type="entry name" value="PDGF"/>
    <property type="match status" value="1"/>
</dbReference>
<dbReference type="GO" id="GO:0051781">
    <property type="term" value="P:positive regulation of cell division"/>
    <property type="evidence" value="ECO:0007669"/>
    <property type="project" value="UniProtKB-KW"/>
</dbReference>
<evidence type="ECO:0000313" key="19">
    <source>
        <dbReference type="Proteomes" id="UP000515156"/>
    </source>
</evidence>
<evidence type="ECO:0000256" key="9">
    <source>
        <dbReference type="ARBA" id="ARBA00022782"/>
    </source>
</evidence>
<evidence type="ECO:0000256" key="8">
    <source>
        <dbReference type="ARBA" id="ARBA00022737"/>
    </source>
</evidence>
<dbReference type="GO" id="GO:0042056">
    <property type="term" value="F:chemoattractant activity"/>
    <property type="evidence" value="ECO:0007669"/>
    <property type="project" value="TreeGrafter"/>
</dbReference>
<name>A0A6P7XS09_9AMPH</name>
<keyword evidence="6" id="KW-0165">Cleavage on pair of basic residues</keyword>
<dbReference type="GO" id="GO:0030154">
    <property type="term" value="P:cell differentiation"/>
    <property type="evidence" value="ECO:0007669"/>
    <property type="project" value="UniProtKB-KW"/>
</dbReference>
<evidence type="ECO:0000256" key="3">
    <source>
        <dbReference type="ARBA" id="ARBA00022473"/>
    </source>
</evidence>
<keyword evidence="7" id="KW-0732">Signal</keyword>
<dbReference type="GO" id="GO:0050930">
    <property type="term" value="P:induction of positive chemotaxis"/>
    <property type="evidence" value="ECO:0007669"/>
    <property type="project" value="TreeGrafter"/>
</dbReference>
<dbReference type="Pfam" id="PF03128">
    <property type="entry name" value="CXCXC"/>
    <property type="match status" value="1"/>
</dbReference>
<dbReference type="GO" id="GO:0001938">
    <property type="term" value="P:positive regulation of endothelial cell proliferation"/>
    <property type="evidence" value="ECO:0007669"/>
    <property type="project" value="TreeGrafter"/>
</dbReference>
<evidence type="ECO:0000259" key="18">
    <source>
        <dbReference type="PROSITE" id="PS50278"/>
    </source>
</evidence>
<evidence type="ECO:0000313" key="20">
    <source>
        <dbReference type="RefSeq" id="XP_030058182.1"/>
    </source>
</evidence>
<feature type="domain" description="Platelet-derived growth factor (PDGF) family profile" evidence="18">
    <location>
        <begin position="113"/>
        <end position="212"/>
    </location>
</feature>
<dbReference type="PANTHER" id="PTHR12025">
    <property type="entry name" value="VASCULAR ENDOTHELIAL GROWTH FACTOR"/>
    <property type="match status" value="1"/>
</dbReference>
<dbReference type="FunCoup" id="A0A6P7XS09">
    <property type="interactions" value="861"/>
</dbReference>
<dbReference type="RefSeq" id="XP_030058182.1">
    <property type="nucleotide sequence ID" value="XM_030202322.1"/>
</dbReference>
<reference evidence="20" key="1">
    <citation type="submission" date="2025-08" db="UniProtKB">
        <authorList>
            <consortium name="RefSeq"/>
        </authorList>
    </citation>
    <scope>IDENTIFICATION</scope>
</reference>
<evidence type="ECO:0000256" key="14">
    <source>
        <dbReference type="ARBA" id="ARBA00064778"/>
    </source>
</evidence>